<gene>
    <name evidence="1" type="ORF">WISP_84866</name>
</gene>
<comment type="caution">
    <text evidence="1">The sequence shown here is derived from an EMBL/GenBank/DDBJ whole genome shotgun (WGS) entry which is preliminary data.</text>
</comment>
<reference evidence="1" key="1">
    <citation type="submission" date="2019-10" db="EMBL/GenBank/DDBJ databases">
        <authorList>
            <person name="Soares A.E.R."/>
            <person name="Aleixo A."/>
            <person name="Schneider P."/>
            <person name="Miyaki C.Y."/>
            <person name="Schneider M.P."/>
            <person name="Mello C."/>
            <person name="Vasconcelos A.T.R."/>
        </authorList>
    </citation>
    <scope>NUCLEOTIDE SEQUENCE</scope>
    <source>
        <tissue evidence="1">Muscle</tissue>
    </source>
</reference>
<sequence>MEDHHLPKIVLYSELATGCHKRGAPKRRYKDSLKQFLSLDHIDCHERSTLASNQYSWRHTIHNAIPSFQNTCRISFEEKRQCRILPKENFHCAFCNWTCPSRIGLFTSTLAASMGRALPKSLFMKPSHDDDDDDEM</sequence>
<accession>A0ABQ9D9B4</accession>
<evidence type="ECO:0000313" key="2">
    <source>
        <dbReference type="Proteomes" id="UP001145742"/>
    </source>
</evidence>
<organism evidence="1 2">
    <name type="scientific">Willisornis vidua</name>
    <name type="common">Xingu scale-backed antbird</name>
    <dbReference type="NCBI Taxonomy" id="1566151"/>
    <lineage>
        <taxon>Eukaryota</taxon>
        <taxon>Metazoa</taxon>
        <taxon>Chordata</taxon>
        <taxon>Craniata</taxon>
        <taxon>Vertebrata</taxon>
        <taxon>Euteleostomi</taxon>
        <taxon>Archelosauria</taxon>
        <taxon>Archosauria</taxon>
        <taxon>Dinosauria</taxon>
        <taxon>Saurischia</taxon>
        <taxon>Theropoda</taxon>
        <taxon>Coelurosauria</taxon>
        <taxon>Aves</taxon>
        <taxon>Neognathae</taxon>
        <taxon>Neoaves</taxon>
        <taxon>Telluraves</taxon>
        <taxon>Australaves</taxon>
        <taxon>Passeriformes</taxon>
        <taxon>Thamnophilidae</taxon>
        <taxon>Willisornis</taxon>
    </lineage>
</organism>
<protein>
    <submittedName>
        <fullName evidence="1">Uncharacterized protein</fullName>
    </submittedName>
</protein>
<evidence type="ECO:0000313" key="1">
    <source>
        <dbReference type="EMBL" id="KAJ7414290.1"/>
    </source>
</evidence>
<name>A0ABQ9D9B4_9PASS</name>
<dbReference type="EMBL" id="WHWB01034072">
    <property type="protein sequence ID" value="KAJ7414290.1"/>
    <property type="molecule type" value="Genomic_DNA"/>
</dbReference>
<keyword evidence="2" id="KW-1185">Reference proteome</keyword>
<proteinExistence type="predicted"/>
<dbReference type="Proteomes" id="UP001145742">
    <property type="component" value="Unassembled WGS sequence"/>
</dbReference>